<evidence type="ECO:0000313" key="4">
    <source>
        <dbReference type="EMBL" id="GAA5227310.1"/>
    </source>
</evidence>
<organism evidence="4 5">
    <name type="scientific">Paeniglutamicibacter antarcticus</name>
    <dbReference type="NCBI Taxonomy" id="494023"/>
    <lineage>
        <taxon>Bacteria</taxon>
        <taxon>Bacillati</taxon>
        <taxon>Actinomycetota</taxon>
        <taxon>Actinomycetes</taxon>
        <taxon>Micrococcales</taxon>
        <taxon>Micrococcaceae</taxon>
        <taxon>Paeniglutamicibacter</taxon>
    </lineage>
</organism>
<keyword evidence="5" id="KW-1185">Reference proteome</keyword>
<dbReference type="Proteomes" id="UP001501257">
    <property type="component" value="Unassembled WGS sequence"/>
</dbReference>
<accession>A0ABP9TMB4</accession>
<keyword evidence="1" id="KW-0159">Chromosome partition</keyword>
<name>A0ABP9TMB4_9MICC</name>
<dbReference type="PANTHER" id="PTHR33969">
    <property type="entry name" value="SEGREGATION AND CONDENSATION PROTEIN A"/>
    <property type="match status" value="1"/>
</dbReference>
<dbReference type="PANTHER" id="PTHR33969:SF2">
    <property type="entry name" value="SEGREGATION AND CONDENSATION PROTEIN A"/>
    <property type="match status" value="1"/>
</dbReference>
<proteinExistence type="predicted"/>
<evidence type="ECO:0000256" key="2">
    <source>
        <dbReference type="ARBA" id="ARBA00044777"/>
    </source>
</evidence>
<evidence type="ECO:0000256" key="3">
    <source>
        <dbReference type="SAM" id="MobiDB-lite"/>
    </source>
</evidence>
<dbReference type="Gene3D" id="6.10.250.2410">
    <property type="match status" value="1"/>
</dbReference>
<dbReference type="EMBL" id="BAABLK010000028">
    <property type="protein sequence ID" value="GAA5227310.1"/>
    <property type="molecule type" value="Genomic_DNA"/>
</dbReference>
<feature type="region of interest" description="Disordered" evidence="3">
    <location>
        <begin position="283"/>
        <end position="304"/>
    </location>
</feature>
<dbReference type="Pfam" id="PF02616">
    <property type="entry name" value="SMC_ScpA"/>
    <property type="match status" value="1"/>
</dbReference>
<dbReference type="RefSeq" id="WP_210101259.1">
    <property type="nucleotide sequence ID" value="NZ_BAABLK010000028.1"/>
</dbReference>
<evidence type="ECO:0000256" key="1">
    <source>
        <dbReference type="ARBA" id="ARBA00022829"/>
    </source>
</evidence>
<dbReference type="InterPro" id="IPR003768">
    <property type="entry name" value="ScpA"/>
</dbReference>
<evidence type="ECO:0000313" key="5">
    <source>
        <dbReference type="Proteomes" id="UP001501257"/>
    </source>
</evidence>
<comment type="caution">
    <text evidence="4">The sequence shown here is derived from an EMBL/GenBank/DDBJ whole genome shotgun (WGS) entry which is preliminary data.</text>
</comment>
<reference evidence="5" key="1">
    <citation type="journal article" date="2019" name="Int. J. Syst. Evol. Microbiol.">
        <title>The Global Catalogue of Microorganisms (GCM) 10K type strain sequencing project: providing services to taxonomists for standard genome sequencing and annotation.</title>
        <authorList>
            <consortium name="The Broad Institute Genomics Platform"/>
            <consortium name="The Broad Institute Genome Sequencing Center for Infectious Disease"/>
            <person name="Wu L."/>
            <person name="Ma J."/>
        </authorList>
    </citation>
    <scope>NUCLEOTIDE SEQUENCE [LARGE SCALE GENOMIC DNA]</scope>
    <source>
        <strain evidence="5">JCM 18952</strain>
    </source>
</reference>
<protein>
    <recommendedName>
        <fullName evidence="2">Segregation and condensation protein A</fullName>
    </recommendedName>
</protein>
<sequence length="304" mass="32736">MTAPAAEPLATEQNPAEDSAGGFRVSLENFSGPFDLLLSLIAKRELDITQIAMSEVTDEFIAYIKELQARSGVTSLDETTEFLVIASTLLDMKAARLLPNTLAESEEDMAVLEARDLLFARLLQYKAFKHAAGWISGKLHDEATSFPRQAGLEAHFAALLPDLVFKTTPDALAALALAALAPKKPASTEIGIAHLHGGTVSVREQAGLMAAMLKDAGSMAFGELIADATSQLIVVARFLALLEMYREAVIAFSQDAPLDELLVRWIHPQVKWEPGALSEEYGPVATRENEISATENPPAPGENL</sequence>
<gene>
    <name evidence="4" type="ORF">GCM10025778_18430</name>
</gene>